<dbReference type="AlphaFoldDB" id="A0A2N9EV16"/>
<evidence type="ECO:0000313" key="1">
    <source>
        <dbReference type="EMBL" id="SPC78409.1"/>
    </source>
</evidence>
<reference evidence="1" key="1">
    <citation type="submission" date="2018-02" db="EMBL/GenBank/DDBJ databases">
        <authorList>
            <person name="Cohen D.B."/>
            <person name="Kent A.D."/>
        </authorList>
    </citation>
    <scope>NUCLEOTIDE SEQUENCE</scope>
</reference>
<gene>
    <name evidence="1" type="ORF">FSB_LOCUS6291</name>
</gene>
<proteinExistence type="predicted"/>
<dbReference type="EMBL" id="OIVN01000331">
    <property type="protein sequence ID" value="SPC78409.1"/>
    <property type="molecule type" value="Genomic_DNA"/>
</dbReference>
<organism evidence="1">
    <name type="scientific">Fagus sylvatica</name>
    <name type="common">Beechnut</name>
    <dbReference type="NCBI Taxonomy" id="28930"/>
    <lineage>
        <taxon>Eukaryota</taxon>
        <taxon>Viridiplantae</taxon>
        <taxon>Streptophyta</taxon>
        <taxon>Embryophyta</taxon>
        <taxon>Tracheophyta</taxon>
        <taxon>Spermatophyta</taxon>
        <taxon>Magnoliopsida</taxon>
        <taxon>eudicotyledons</taxon>
        <taxon>Gunneridae</taxon>
        <taxon>Pentapetalae</taxon>
        <taxon>rosids</taxon>
        <taxon>fabids</taxon>
        <taxon>Fagales</taxon>
        <taxon>Fagaceae</taxon>
        <taxon>Fagus</taxon>
    </lineage>
</organism>
<accession>A0A2N9EV16</accession>
<name>A0A2N9EV16_FAGSY</name>
<protein>
    <submittedName>
        <fullName evidence="1">Uncharacterized protein</fullName>
    </submittedName>
</protein>
<sequence length="37" mass="4381">MELLPRIGLGWGWPNQLHGVRQLPPAMRLWLDQFQLL</sequence>